<dbReference type="Pfam" id="PF26325">
    <property type="entry name" value="YhjD"/>
    <property type="match status" value="1"/>
</dbReference>
<keyword evidence="2" id="KW-1185">Reference proteome</keyword>
<name>A0A8D5ZLK9_9BACL</name>
<evidence type="ECO:0000313" key="1">
    <source>
        <dbReference type="EMBL" id="BCU82634.1"/>
    </source>
</evidence>
<accession>A0A8D5ZLK9</accession>
<sequence length="133" mass="16483">MMIPPEEYNRFADLIKRLVVLDVLARALEIDQRGMERLPLKFGRVWKETMAEVMQRVEQERVQCRRQLRRCGGHIVEVRQWSDAREVQARFRGFFYRHWFDNEWLRSECEEWLRSYWREGKNTRQQTPRTRSH</sequence>
<evidence type="ECO:0000313" key="2">
    <source>
        <dbReference type="Proteomes" id="UP000677436"/>
    </source>
</evidence>
<dbReference type="AlphaFoldDB" id="A0A8D5ZLK9"/>
<reference evidence="1" key="1">
    <citation type="journal article" date="2013" name="Int. J. Syst. Evol. Microbiol.">
        <title>Polycladomyces abyssicola gen. nov., sp. nov., a thermophilic filamentous bacterium isolated from hemipelagic sediment.</title>
        <authorList>
            <person name="Tsubouchi T."/>
            <person name="Shimane Y."/>
            <person name="Mori K."/>
            <person name="Usui K."/>
            <person name="Hiraki T."/>
            <person name="Tame A."/>
            <person name="Uematsu K."/>
            <person name="Maruyama T."/>
            <person name="Hatada Y."/>
        </authorList>
    </citation>
    <scope>NUCLEOTIDE SEQUENCE</scope>
    <source>
        <strain evidence="1">JIR-001</strain>
    </source>
</reference>
<organism evidence="1 2">
    <name type="scientific">Polycladomyces abyssicola</name>
    <dbReference type="NCBI Taxonomy" id="1125966"/>
    <lineage>
        <taxon>Bacteria</taxon>
        <taxon>Bacillati</taxon>
        <taxon>Bacillota</taxon>
        <taxon>Bacilli</taxon>
        <taxon>Bacillales</taxon>
        <taxon>Thermoactinomycetaceae</taxon>
        <taxon>Polycladomyces</taxon>
    </lineage>
</organism>
<proteinExistence type="predicted"/>
<dbReference type="EMBL" id="AP024601">
    <property type="protein sequence ID" value="BCU82634.1"/>
    <property type="molecule type" value="Genomic_DNA"/>
</dbReference>
<dbReference type="InterPro" id="IPR058600">
    <property type="entry name" value="YhjD-like"/>
</dbReference>
<protein>
    <submittedName>
        <fullName evidence="1">Uncharacterized protein</fullName>
    </submittedName>
</protein>
<gene>
    <name evidence="1" type="ORF">JIR001_24170</name>
</gene>
<dbReference type="RefSeq" id="WP_212772951.1">
    <property type="nucleotide sequence ID" value="NZ_AP024601.1"/>
</dbReference>
<reference evidence="1" key="2">
    <citation type="journal article" date="2021" name="Microbiol. Resour. Announc.">
        <title>Complete Genome Sequence of Polycladomyces abyssicola JIR-001T, Isolated from Hemipelagic Sediment in Deep Seawater.</title>
        <authorList>
            <person name="Tsubouchi T."/>
            <person name="Kaneko Y."/>
        </authorList>
    </citation>
    <scope>NUCLEOTIDE SEQUENCE</scope>
    <source>
        <strain evidence="1">JIR-001</strain>
    </source>
</reference>
<dbReference type="Proteomes" id="UP000677436">
    <property type="component" value="Chromosome"/>
</dbReference>
<dbReference type="KEGG" id="pabs:JIR001_24170"/>